<protein>
    <submittedName>
        <fullName evidence="1">Uncharacterized protein</fullName>
    </submittedName>
</protein>
<proteinExistence type="predicted"/>
<organism evidence="1 2">
    <name type="scientific">Mycobacterium malmoense</name>
    <dbReference type="NCBI Taxonomy" id="1780"/>
    <lineage>
        <taxon>Bacteria</taxon>
        <taxon>Bacillati</taxon>
        <taxon>Actinomycetota</taxon>
        <taxon>Actinomycetes</taxon>
        <taxon>Mycobacteriales</taxon>
        <taxon>Mycobacteriaceae</taxon>
        <taxon>Mycobacterium</taxon>
    </lineage>
</organism>
<evidence type="ECO:0000313" key="1">
    <source>
        <dbReference type="EMBL" id="ORA83656.1"/>
    </source>
</evidence>
<gene>
    <name evidence="1" type="ORF">BST29_08940</name>
</gene>
<evidence type="ECO:0000313" key="2">
    <source>
        <dbReference type="Proteomes" id="UP000243140"/>
    </source>
</evidence>
<dbReference type="RefSeq" id="WP_071512492.1">
    <property type="nucleotide sequence ID" value="NZ_MOWS01000170.1"/>
</dbReference>
<keyword evidence="2" id="KW-1185">Reference proteome</keyword>
<sequence length="370" mass="40521">MDDGIMSQVSVDVPPVGFVASEKSLCNELEVSAEHCNRTGQTLVVSDDRALPLALDLVRRMPRLRVRADPGAWRHGDATADKPLADVDNLFGIAGWCEQYFPVGGPVDGYTPSKFLRASDRPARQALLEQTADLPPNIITRLAIEAAVLEAARRDDFLDDLSAHQGRKFSFIFADKKDPIAEYQRIEGLRQVLGEHPGSEVDHVDPLMAADALASGASWAGVGASSARRMPRRPGDKGGGPNSVGYLPGLFLEELLELRSPMIYADWYANSRSPRCATCARPLDVFDTTSADKAVIIGHNLHQTTAHIASLVAYAPEARAAYLREVRLEAHARHMQLNPLGDMVLNRGLHKFLELDDPQMRSMSRAGAWK</sequence>
<reference evidence="1 2" key="1">
    <citation type="submission" date="2017-02" db="EMBL/GenBank/DDBJ databases">
        <title>The new phylogeny of genus Mycobacterium.</title>
        <authorList>
            <person name="Tortoli E."/>
            <person name="Trovato A."/>
            <person name="Cirillo D.M."/>
        </authorList>
    </citation>
    <scope>NUCLEOTIDE SEQUENCE [LARGE SCALE GENOMIC DNA]</scope>
    <source>
        <strain evidence="1 2">IP1130001</strain>
    </source>
</reference>
<accession>A0ABX3SU42</accession>
<dbReference type="Proteomes" id="UP000243140">
    <property type="component" value="Unassembled WGS sequence"/>
</dbReference>
<name>A0ABX3SU42_MYCMA</name>
<dbReference type="EMBL" id="MVHV01000007">
    <property type="protein sequence ID" value="ORA83656.1"/>
    <property type="molecule type" value="Genomic_DNA"/>
</dbReference>
<comment type="caution">
    <text evidence="1">The sequence shown here is derived from an EMBL/GenBank/DDBJ whole genome shotgun (WGS) entry which is preliminary data.</text>
</comment>